<comment type="caution">
    <text evidence="2">The sequence shown here is derived from an EMBL/GenBank/DDBJ whole genome shotgun (WGS) entry which is preliminary data.</text>
</comment>
<sequence>MVGGFSFNALNESPFYSRAKMIAISIGTLSALGIASSSGERLLLISIPFFSIGRILDGLAIGTSISYFISKYRNRLFSISPPFIIVILHLCSIAFSVHGLYRLAISIPQYKRNMAIVIGICIVMASAKLVSPTASEVFSLTSSYLDSNYSIILFTSMLFLSFPVGLVIGFMRDL</sequence>
<dbReference type="Proteomes" id="UP000809273">
    <property type="component" value="Unassembled WGS sequence"/>
</dbReference>
<organism evidence="2 3">
    <name type="scientific">Candidatus Zymogenus saltonus</name>
    <dbReference type="NCBI Taxonomy" id="2844893"/>
    <lineage>
        <taxon>Bacteria</taxon>
        <taxon>Deltaproteobacteria</taxon>
        <taxon>Candidatus Zymogenia</taxon>
        <taxon>Candidatus Zymogeniales</taxon>
        <taxon>Candidatus Zymogenaceae</taxon>
        <taxon>Candidatus Zymogenus</taxon>
    </lineage>
</organism>
<feature type="transmembrane region" description="Helical" evidence="1">
    <location>
        <begin position="113"/>
        <end position="131"/>
    </location>
</feature>
<feature type="transmembrane region" description="Helical" evidence="1">
    <location>
        <begin position="42"/>
        <end position="69"/>
    </location>
</feature>
<feature type="transmembrane region" description="Helical" evidence="1">
    <location>
        <begin position="15"/>
        <end position="35"/>
    </location>
</feature>
<name>A0A9D8KHF1_9DELT</name>
<evidence type="ECO:0000313" key="2">
    <source>
        <dbReference type="EMBL" id="MBN1574719.1"/>
    </source>
</evidence>
<keyword evidence="1" id="KW-0472">Membrane</keyword>
<keyword evidence="1" id="KW-1133">Transmembrane helix</keyword>
<dbReference type="AlphaFoldDB" id="A0A9D8KHF1"/>
<evidence type="ECO:0000313" key="3">
    <source>
        <dbReference type="Proteomes" id="UP000809273"/>
    </source>
</evidence>
<feature type="transmembrane region" description="Helical" evidence="1">
    <location>
        <begin position="81"/>
        <end position="101"/>
    </location>
</feature>
<protein>
    <submittedName>
        <fullName evidence="2">Uncharacterized protein</fullName>
    </submittedName>
</protein>
<keyword evidence="1" id="KW-0812">Transmembrane</keyword>
<reference evidence="2" key="2">
    <citation type="submission" date="2021-01" db="EMBL/GenBank/DDBJ databases">
        <authorList>
            <person name="Hahn C.R."/>
            <person name="Youssef N.H."/>
            <person name="Elshahed M."/>
        </authorList>
    </citation>
    <scope>NUCLEOTIDE SEQUENCE</scope>
    <source>
        <strain evidence="2">Zod_Metabat.24</strain>
    </source>
</reference>
<gene>
    <name evidence="2" type="ORF">JW984_16090</name>
</gene>
<reference evidence="2" key="1">
    <citation type="journal article" date="2021" name="Environ. Microbiol.">
        <title>Genomic characterization of three novel Desulfobacterota classes expand the metabolic and phylogenetic diversity of the phylum.</title>
        <authorList>
            <person name="Murphy C.L."/>
            <person name="Biggerstaff J."/>
            <person name="Eichhorn A."/>
            <person name="Ewing E."/>
            <person name="Shahan R."/>
            <person name="Soriano D."/>
            <person name="Stewart S."/>
            <person name="VanMol K."/>
            <person name="Walker R."/>
            <person name="Walters P."/>
            <person name="Elshahed M.S."/>
            <person name="Youssef N.H."/>
        </authorList>
    </citation>
    <scope>NUCLEOTIDE SEQUENCE</scope>
    <source>
        <strain evidence="2">Zod_Metabat.24</strain>
    </source>
</reference>
<proteinExistence type="predicted"/>
<accession>A0A9D8KHF1</accession>
<feature type="transmembrane region" description="Helical" evidence="1">
    <location>
        <begin position="151"/>
        <end position="171"/>
    </location>
</feature>
<dbReference type="EMBL" id="JAFGIX010000086">
    <property type="protein sequence ID" value="MBN1574719.1"/>
    <property type="molecule type" value="Genomic_DNA"/>
</dbReference>
<evidence type="ECO:0000256" key="1">
    <source>
        <dbReference type="SAM" id="Phobius"/>
    </source>
</evidence>